<evidence type="ECO:0000259" key="5">
    <source>
        <dbReference type="PROSITE" id="PS50931"/>
    </source>
</evidence>
<evidence type="ECO:0000256" key="2">
    <source>
        <dbReference type="ARBA" id="ARBA00023015"/>
    </source>
</evidence>
<dbReference type="InterPro" id="IPR036388">
    <property type="entry name" value="WH-like_DNA-bd_sf"/>
</dbReference>
<keyword evidence="2" id="KW-0805">Transcription regulation</keyword>
<comment type="caution">
    <text evidence="6">The sequence shown here is derived from an EMBL/GenBank/DDBJ whole genome shotgun (WGS) entry which is preliminary data.</text>
</comment>
<dbReference type="InterPro" id="IPR000847">
    <property type="entry name" value="LysR_HTH_N"/>
</dbReference>
<name>A0A1T2Z6W6_PSEFL</name>
<protein>
    <recommendedName>
        <fullName evidence="5">HTH lysR-type domain-containing protein</fullName>
    </recommendedName>
</protein>
<dbReference type="Pfam" id="PF00126">
    <property type="entry name" value="HTH_1"/>
    <property type="match status" value="1"/>
</dbReference>
<dbReference type="Proteomes" id="UP000190965">
    <property type="component" value="Unassembled WGS sequence"/>
</dbReference>
<evidence type="ECO:0000256" key="3">
    <source>
        <dbReference type="ARBA" id="ARBA00023125"/>
    </source>
</evidence>
<evidence type="ECO:0000313" key="7">
    <source>
        <dbReference type="Proteomes" id="UP000190965"/>
    </source>
</evidence>
<dbReference type="FunFam" id="1.10.10.10:FF:000001">
    <property type="entry name" value="LysR family transcriptional regulator"/>
    <property type="match status" value="1"/>
</dbReference>
<dbReference type="AlphaFoldDB" id="A0A1T2Z6W6"/>
<dbReference type="SUPFAM" id="SSF46785">
    <property type="entry name" value="Winged helix' DNA-binding domain"/>
    <property type="match status" value="1"/>
</dbReference>
<gene>
    <name evidence="6" type="ORF">BFW87_01420</name>
</gene>
<dbReference type="EMBL" id="MSDF01000002">
    <property type="protein sequence ID" value="OPB00382.1"/>
    <property type="molecule type" value="Genomic_DNA"/>
</dbReference>
<evidence type="ECO:0000256" key="1">
    <source>
        <dbReference type="ARBA" id="ARBA00009437"/>
    </source>
</evidence>
<sequence length="297" mass="32692">MELPWLYSFVKLAEYLHFGRAASALCLSQSALSVQIRNLESALGVSLFERDRRSVSLTRAGEGFRQNVQRILKELEAAKRNAKQSATGEVGTIRIGFVQSAALGIVPKIVRYYREHLPGVQLNMVNLPSAQQVAALLCKDIDVGFIRLPFEAKELAVQPLEEEPFMCFLPRNHPLTKCRKIDPKDLGSESFILYERRQAPGFFDRMLSICLASGFSPNAIQEACEMQTILSMVASQMGVALLPKSSGALGLTEVVMRPLAGTWPPSETGTAVLSQHVDDSLIGRFLQVAKAQSGTRL</sequence>
<reference evidence="6 7" key="1">
    <citation type="submission" date="2016-12" db="EMBL/GenBank/DDBJ databases">
        <title>Draft genome sequences of seven strains of Pseudomonas fluorescens that produce 4-formylaminooxyvinylglycine.</title>
        <authorList>
            <person name="Okrent R.A."/>
            <person name="Manning V.A."/>
            <person name="Trippe K.M."/>
        </authorList>
    </citation>
    <scope>NUCLEOTIDE SEQUENCE [LARGE SCALE GENOMIC DNA]</scope>
    <source>
        <strain evidence="6 7">P5A</strain>
    </source>
</reference>
<dbReference type="InterPro" id="IPR036390">
    <property type="entry name" value="WH_DNA-bd_sf"/>
</dbReference>
<dbReference type="PANTHER" id="PTHR30346:SF0">
    <property type="entry name" value="HCA OPERON TRANSCRIPTIONAL ACTIVATOR HCAR"/>
    <property type="match status" value="1"/>
</dbReference>
<dbReference type="RefSeq" id="WP_078738215.1">
    <property type="nucleotide sequence ID" value="NZ_MSDF01000002.1"/>
</dbReference>
<dbReference type="GO" id="GO:0003677">
    <property type="term" value="F:DNA binding"/>
    <property type="evidence" value="ECO:0007669"/>
    <property type="project" value="UniProtKB-KW"/>
</dbReference>
<dbReference type="SUPFAM" id="SSF53850">
    <property type="entry name" value="Periplasmic binding protein-like II"/>
    <property type="match status" value="1"/>
</dbReference>
<keyword evidence="4" id="KW-0804">Transcription</keyword>
<proteinExistence type="inferred from homology"/>
<dbReference type="GO" id="GO:0003700">
    <property type="term" value="F:DNA-binding transcription factor activity"/>
    <property type="evidence" value="ECO:0007669"/>
    <property type="project" value="InterPro"/>
</dbReference>
<dbReference type="Gene3D" id="1.10.10.10">
    <property type="entry name" value="Winged helix-like DNA-binding domain superfamily/Winged helix DNA-binding domain"/>
    <property type="match status" value="1"/>
</dbReference>
<dbReference type="Pfam" id="PF03466">
    <property type="entry name" value="LysR_substrate"/>
    <property type="match status" value="1"/>
</dbReference>
<dbReference type="OrthoDB" id="5289754at2"/>
<comment type="similarity">
    <text evidence="1">Belongs to the LysR transcriptional regulatory family.</text>
</comment>
<organism evidence="6 7">
    <name type="scientific">Pseudomonas fluorescens</name>
    <dbReference type="NCBI Taxonomy" id="294"/>
    <lineage>
        <taxon>Bacteria</taxon>
        <taxon>Pseudomonadati</taxon>
        <taxon>Pseudomonadota</taxon>
        <taxon>Gammaproteobacteria</taxon>
        <taxon>Pseudomonadales</taxon>
        <taxon>Pseudomonadaceae</taxon>
        <taxon>Pseudomonas</taxon>
    </lineage>
</organism>
<dbReference type="PANTHER" id="PTHR30346">
    <property type="entry name" value="TRANSCRIPTIONAL DUAL REGULATOR HCAR-RELATED"/>
    <property type="match status" value="1"/>
</dbReference>
<dbReference type="GO" id="GO:0032993">
    <property type="term" value="C:protein-DNA complex"/>
    <property type="evidence" value="ECO:0007669"/>
    <property type="project" value="TreeGrafter"/>
</dbReference>
<dbReference type="PRINTS" id="PR00039">
    <property type="entry name" value="HTHLYSR"/>
</dbReference>
<dbReference type="PROSITE" id="PS50931">
    <property type="entry name" value="HTH_LYSR"/>
    <property type="match status" value="1"/>
</dbReference>
<dbReference type="Gene3D" id="3.40.190.10">
    <property type="entry name" value="Periplasmic binding protein-like II"/>
    <property type="match status" value="2"/>
</dbReference>
<accession>A0A1T2Z6W6</accession>
<evidence type="ECO:0000256" key="4">
    <source>
        <dbReference type="ARBA" id="ARBA00023163"/>
    </source>
</evidence>
<feature type="domain" description="HTH lysR-type" evidence="5">
    <location>
        <begin position="1"/>
        <end position="58"/>
    </location>
</feature>
<evidence type="ECO:0000313" key="6">
    <source>
        <dbReference type="EMBL" id="OPB00382.1"/>
    </source>
</evidence>
<dbReference type="CDD" id="cd08414">
    <property type="entry name" value="PBP2_LTTR_aromatics_like"/>
    <property type="match status" value="1"/>
</dbReference>
<keyword evidence="3" id="KW-0238">DNA-binding</keyword>
<dbReference type="InterPro" id="IPR005119">
    <property type="entry name" value="LysR_subst-bd"/>
</dbReference>